<comment type="caution">
    <text evidence="3">The sequence shown here is derived from an EMBL/GenBank/DDBJ whole genome shotgun (WGS) entry which is preliminary data.</text>
</comment>
<accession>A0A252F7U5</accession>
<keyword evidence="1" id="KW-1133">Transmembrane helix</keyword>
<dbReference type="InterPro" id="IPR006976">
    <property type="entry name" value="VanZ-like"/>
</dbReference>
<sequence>MPQKSRQVWGTVGNLLLIAALLVFIFGNSLQNRAQSTEQSVGMLSVLSGLFQWVFGYNGLTEHVVRKLAHFCEFAALGFFTQHLWAVRRRVNLHYVLHGLFFGLLCAVTDEMLQTLSDRSAQVSDVVLDFSGVVCGSAVFLLLYLLIRRHRR</sequence>
<gene>
    <name evidence="3" type="ORF">CBW42_00770</name>
</gene>
<feature type="transmembrane region" description="Helical" evidence="1">
    <location>
        <begin position="93"/>
        <end position="110"/>
    </location>
</feature>
<keyword evidence="1" id="KW-0472">Membrane</keyword>
<feature type="transmembrane region" description="Helical" evidence="1">
    <location>
        <begin position="39"/>
        <end position="56"/>
    </location>
</feature>
<evidence type="ECO:0000259" key="2">
    <source>
        <dbReference type="Pfam" id="PF04892"/>
    </source>
</evidence>
<dbReference type="AlphaFoldDB" id="A0A252F7U5"/>
<evidence type="ECO:0000256" key="1">
    <source>
        <dbReference type="SAM" id="Phobius"/>
    </source>
</evidence>
<keyword evidence="1" id="KW-0812">Transmembrane</keyword>
<dbReference type="NCBIfam" id="NF037970">
    <property type="entry name" value="vanZ_1"/>
    <property type="match status" value="1"/>
</dbReference>
<organism evidence="3 4">
    <name type="scientific">Butyricicoccus porcorum</name>
    <dbReference type="NCBI Taxonomy" id="1945634"/>
    <lineage>
        <taxon>Bacteria</taxon>
        <taxon>Bacillati</taxon>
        <taxon>Bacillota</taxon>
        <taxon>Clostridia</taxon>
        <taxon>Eubacteriales</taxon>
        <taxon>Butyricicoccaceae</taxon>
        <taxon>Butyricicoccus</taxon>
    </lineage>
</organism>
<evidence type="ECO:0000313" key="3">
    <source>
        <dbReference type="EMBL" id="OUM21792.1"/>
    </source>
</evidence>
<protein>
    <recommendedName>
        <fullName evidence="2">VanZ-like domain-containing protein</fullName>
    </recommendedName>
</protein>
<feature type="transmembrane region" description="Helical" evidence="1">
    <location>
        <begin position="130"/>
        <end position="147"/>
    </location>
</feature>
<dbReference type="RefSeq" id="WP_087016779.1">
    <property type="nucleotide sequence ID" value="NZ_CP178353.1"/>
</dbReference>
<reference evidence="3 4" key="1">
    <citation type="submission" date="2017-05" db="EMBL/GenBank/DDBJ databases">
        <title>Butyricicoccus porcorum sp. nov. a butyrate-producing bacterium from the swine intestinal tract.</title>
        <authorList>
            <person name="Trachsel J."/>
            <person name="Humphrey S."/>
            <person name="Allen H.K."/>
        </authorList>
    </citation>
    <scope>NUCLEOTIDE SEQUENCE [LARGE SCALE GENOMIC DNA]</scope>
    <source>
        <strain evidence="3">BB10</strain>
    </source>
</reference>
<dbReference type="Proteomes" id="UP000194903">
    <property type="component" value="Unassembled WGS sequence"/>
</dbReference>
<dbReference type="Pfam" id="PF04892">
    <property type="entry name" value="VanZ"/>
    <property type="match status" value="1"/>
</dbReference>
<dbReference type="OrthoDB" id="291892at2"/>
<keyword evidence="4" id="KW-1185">Reference proteome</keyword>
<evidence type="ECO:0000313" key="4">
    <source>
        <dbReference type="Proteomes" id="UP000194903"/>
    </source>
</evidence>
<proteinExistence type="predicted"/>
<name>A0A252F7U5_9FIRM</name>
<feature type="transmembrane region" description="Helical" evidence="1">
    <location>
        <begin position="6"/>
        <end position="27"/>
    </location>
</feature>
<dbReference type="EMBL" id="NHOC01000001">
    <property type="protein sequence ID" value="OUM21792.1"/>
    <property type="molecule type" value="Genomic_DNA"/>
</dbReference>
<feature type="domain" description="VanZ-like" evidence="2">
    <location>
        <begin position="15"/>
        <end position="143"/>
    </location>
</feature>